<dbReference type="OrthoDB" id="2736584at2"/>
<reference evidence="1 2" key="1">
    <citation type="journal article" date="2016" name="Int. J. Syst. Evol. Microbiol.">
        <title>Oceanobacillus halophilus sp. nov., a novel moderately halophilic bacterium from a hypersaline lake.</title>
        <authorList>
            <person name="Amoozegar M.A."/>
            <person name="Bagheri M."/>
            <person name="Makhdoumi A."/>
            <person name="Nikou M.M."/>
            <person name="Fazeli S.A.S."/>
            <person name="Schumann P."/>
            <person name="Sproer C."/>
            <person name="Sanchez-Porro C."/>
            <person name="Ventosa A."/>
        </authorList>
    </citation>
    <scope>NUCLEOTIDE SEQUENCE [LARGE SCALE GENOMIC DNA]</scope>
    <source>
        <strain evidence="1 2">DSM 23996</strain>
    </source>
</reference>
<protein>
    <submittedName>
        <fullName evidence="1">Sporulation inhibitor of replication protein SirA</fullName>
    </submittedName>
</protein>
<accession>A0A495AC84</accession>
<dbReference type="RefSeq" id="WP_121202647.1">
    <property type="nucleotide sequence ID" value="NZ_RBZP01000001.1"/>
</dbReference>
<dbReference type="Proteomes" id="UP000269301">
    <property type="component" value="Unassembled WGS sequence"/>
</dbReference>
<keyword evidence="2" id="KW-1185">Reference proteome</keyword>
<proteinExistence type="predicted"/>
<gene>
    <name evidence="1" type="primary">sirA</name>
    <name evidence="1" type="ORF">D8M06_01810</name>
</gene>
<sequence length="151" mass="18541">MYEYSIYWIKEEIANHYFHKSDILYRFIKEYRNNQNRLDLKNQYMYVTQDFHVKSLIHHIKKHSKDHVNIQMENSLMEISSNRHYISLHIREKHLKFQSGSLQDAEELLFPVLRLFHPYLFVVSDTYQNYGWISPVKLPRDELRNQVLYSC</sequence>
<dbReference type="EMBL" id="RBZP01000001">
    <property type="protein sequence ID" value="RKQ37568.1"/>
    <property type="molecule type" value="Genomic_DNA"/>
</dbReference>
<name>A0A495AC84_9BACI</name>
<evidence type="ECO:0000313" key="1">
    <source>
        <dbReference type="EMBL" id="RKQ37568.1"/>
    </source>
</evidence>
<dbReference type="Pfam" id="PF10747">
    <property type="entry name" value="SirA"/>
    <property type="match status" value="1"/>
</dbReference>
<dbReference type="InterPro" id="IPR038449">
    <property type="entry name" value="SirA_sf"/>
</dbReference>
<evidence type="ECO:0000313" key="2">
    <source>
        <dbReference type="Proteomes" id="UP000269301"/>
    </source>
</evidence>
<dbReference type="InterPro" id="IPR019683">
    <property type="entry name" value="SirA"/>
</dbReference>
<dbReference type="Gene3D" id="3.30.310.250">
    <property type="entry name" value="Sporulation inhibitor of replication protein SirA"/>
    <property type="match status" value="1"/>
</dbReference>
<comment type="caution">
    <text evidence="1">The sequence shown here is derived from an EMBL/GenBank/DDBJ whole genome shotgun (WGS) entry which is preliminary data.</text>
</comment>
<organism evidence="1 2">
    <name type="scientific">Oceanobacillus halophilus</name>
    <dbReference type="NCBI Taxonomy" id="930130"/>
    <lineage>
        <taxon>Bacteria</taxon>
        <taxon>Bacillati</taxon>
        <taxon>Bacillota</taxon>
        <taxon>Bacilli</taxon>
        <taxon>Bacillales</taxon>
        <taxon>Bacillaceae</taxon>
        <taxon>Oceanobacillus</taxon>
    </lineage>
</organism>
<dbReference type="AlphaFoldDB" id="A0A495AC84"/>